<reference evidence="3 4" key="1">
    <citation type="journal article" date="2015" name="Nature">
        <title>rRNA introns, odd ribosomes, and small enigmatic genomes across a large radiation of phyla.</title>
        <authorList>
            <person name="Brown C.T."/>
            <person name="Hug L.A."/>
            <person name="Thomas B.C."/>
            <person name="Sharon I."/>
            <person name="Castelle C.J."/>
            <person name="Singh A."/>
            <person name="Wilkins M.J."/>
            <person name="Williams K.H."/>
            <person name="Banfield J.F."/>
        </authorList>
    </citation>
    <scope>NUCLEOTIDE SEQUENCE [LARGE SCALE GENOMIC DNA]</scope>
</reference>
<evidence type="ECO:0000313" key="3">
    <source>
        <dbReference type="EMBL" id="KKR63075.1"/>
    </source>
</evidence>
<feature type="transmembrane region" description="Helical" evidence="1">
    <location>
        <begin position="895"/>
        <end position="914"/>
    </location>
</feature>
<dbReference type="Proteomes" id="UP000034613">
    <property type="component" value="Unassembled WGS sequence"/>
</dbReference>
<evidence type="ECO:0000313" key="4">
    <source>
        <dbReference type="Proteomes" id="UP000034613"/>
    </source>
</evidence>
<feature type="transmembrane region" description="Helical" evidence="1">
    <location>
        <begin position="741"/>
        <end position="761"/>
    </location>
</feature>
<feature type="transmembrane region" description="Helical" evidence="1">
    <location>
        <begin position="522"/>
        <end position="546"/>
    </location>
</feature>
<gene>
    <name evidence="3" type="ORF">UU03_C0013G0001</name>
</gene>
<evidence type="ECO:0000259" key="2">
    <source>
        <dbReference type="Pfam" id="PF12728"/>
    </source>
</evidence>
<dbReference type="InterPro" id="IPR041657">
    <property type="entry name" value="HTH_17"/>
</dbReference>
<dbReference type="Gene3D" id="2.30.30.40">
    <property type="entry name" value="SH3 Domains"/>
    <property type="match status" value="1"/>
</dbReference>
<dbReference type="AlphaFoldDB" id="A0A0G0UTS2"/>
<feature type="transmembrane region" description="Helical" evidence="1">
    <location>
        <begin position="79"/>
        <end position="98"/>
    </location>
</feature>
<proteinExistence type="predicted"/>
<feature type="transmembrane region" description="Helical" evidence="1">
    <location>
        <begin position="793"/>
        <end position="813"/>
    </location>
</feature>
<organism evidence="3 4">
    <name type="scientific">Candidatus Woesebacteria bacterium GW2011_GWA1_40_45</name>
    <dbReference type="NCBI Taxonomy" id="1618554"/>
    <lineage>
        <taxon>Bacteria</taxon>
        <taxon>Candidatus Woeseibacteriota</taxon>
    </lineage>
</organism>
<feature type="transmembrane region" description="Helical" evidence="1">
    <location>
        <begin position="833"/>
        <end position="852"/>
    </location>
</feature>
<dbReference type="EMBL" id="LBZB01000013">
    <property type="protein sequence ID" value="KKR63075.1"/>
    <property type="molecule type" value="Genomic_DNA"/>
</dbReference>
<comment type="caution">
    <text evidence="3">The sequence shown here is derived from an EMBL/GenBank/DDBJ whole genome shotgun (WGS) entry which is preliminary data.</text>
</comment>
<feature type="transmembrane region" description="Helical" evidence="1">
    <location>
        <begin position="596"/>
        <end position="619"/>
    </location>
</feature>
<evidence type="ECO:0000256" key="1">
    <source>
        <dbReference type="SAM" id="Phobius"/>
    </source>
</evidence>
<feature type="transmembrane region" description="Helical" evidence="1">
    <location>
        <begin position="703"/>
        <end position="721"/>
    </location>
</feature>
<accession>A0A0G0UTS2</accession>
<feature type="transmembrane region" description="Helical" evidence="1">
    <location>
        <begin position="677"/>
        <end position="696"/>
    </location>
</feature>
<feature type="transmembrane region" description="Helical" evidence="1">
    <location>
        <begin position="864"/>
        <end position="889"/>
    </location>
</feature>
<keyword evidence="1" id="KW-1133">Transmembrane helix</keyword>
<protein>
    <recommendedName>
        <fullName evidence="2">Helix-turn-helix domain-containing protein</fullName>
    </recommendedName>
</protein>
<dbReference type="InterPro" id="IPR010093">
    <property type="entry name" value="SinI_DNA-bd"/>
</dbReference>
<sequence length="1142" mass="124039">MPKKFYSVKEASKILGVSTNTIYKYLDEGSLKGRRLNNRGRFKIPFSEIAPYLAGEAELTADTIEKAQADKKDGPKLSFFELWFGVALVGLILIYFLGNKSSLLTDVGNSVWGYSGRTFSGFGSLVSRVLPAQKSTNEAQAPNEIVSGSLMGIVREGDTPDLNYKIQDTEARTYELYVNAQVLASSTQRLLGKSRTLTSAELNDAINEMSQLTKTIFAEINWLGETWDFSTIEAIKRTASQVTYILDSLQKQSLGAFTKPELTDLNNLVSEAELLQGLVGNTSDTGDEKTLYGSIKEAKALAQALDVKSQEIDKILGSWDSYTIFEKEDTIKSILSNSLSLNILPKVDEIIFSKLPSEGSDTELKNSLLSVKGVLVANKTYLAQKAGQPVVVTWLEWGGSVLKTLAVNPSALIPQEANFKYYLPAEVKKEQVGQVDVGLKLNFDSQRHQYYIEGSVPLAVSEMKTISLKVGDTRGEPELLGAQDVSAPPSKPAAVEEKSAISQEAAAPISLTPQMGRVERSIAIWGSAIIFFSALAFLVIYLAIYLKTALAGRNNKSKQKETPEFQSEDKPNVDKTVAMPTSTYNMSSEPLVKFHAITKVASSIIGGLLKVPVSILTFFSKMVSLVRNLIVSTITGLTSLIVSIVTSLKRGFGAVIHAITTLFSKIISVIARTTISIKTGLVAILVSVATFFLKLLASIKKFFISLVTGLAKLIALVIHAITKAISAITTALLKIPSSITAFFRGVVSSIVNFIAAIAFSLRRGFYAVIHAITKVIISIKTGLLKMLISIKTGLLTIIASITKVVVSIATFFSRALSLTVKLIASVAASLRQGFYSIIHAVTAFLVSIVSAITKAIISIKAGLLAILTSIKTVLLTITASIVAFFLRVTSLIKELLVSAITALVKLIASVAVSLRQGFRDIAHAITTFWVKIISFITKALISIKTGLLTAIASITTFFLEVLSSTTKAIISNIKRLLKVLVSITKFVDSVLLQQNFQTPTFPRPELALEPVHKFTLPQHLNFRRIAVVLLVGITSAVVSAVLALKLMSFLKIDSQNVLGEESSGNESMILAKDKKITIKETDTGWLRVRSIPGGSEIGKVYPGETFELLQEKDGWFLIEGEEAKSLPAGRQGWVSSRYAFYE</sequence>
<dbReference type="SUPFAM" id="SSF46955">
    <property type="entry name" value="Putative DNA-binding domain"/>
    <property type="match status" value="1"/>
</dbReference>
<feature type="transmembrane region" description="Helical" evidence="1">
    <location>
        <begin position="652"/>
        <end position="671"/>
    </location>
</feature>
<feature type="transmembrane region" description="Helical" evidence="1">
    <location>
        <begin position="921"/>
        <end position="941"/>
    </location>
</feature>
<dbReference type="NCBIfam" id="TIGR01764">
    <property type="entry name" value="excise"/>
    <property type="match status" value="1"/>
</dbReference>
<name>A0A0G0UTS2_9BACT</name>
<feature type="transmembrane region" description="Helical" evidence="1">
    <location>
        <begin position="1025"/>
        <end position="1047"/>
    </location>
</feature>
<dbReference type="GO" id="GO:0003677">
    <property type="term" value="F:DNA binding"/>
    <property type="evidence" value="ECO:0007669"/>
    <property type="project" value="InterPro"/>
</dbReference>
<dbReference type="Pfam" id="PF12728">
    <property type="entry name" value="HTH_17"/>
    <property type="match status" value="1"/>
</dbReference>
<feature type="domain" description="Helix-turn-helix" evidence="2">
    <location>
        <begin position="5"/>
        <end position="54"/>
    </location>
</feature>
<keyword evidence="1" id="KW-0472">Membrane</keyword>
<keyword evidence="1" id="KW-0812">Transmembrane</keyword>
<feature type="transmembrane region" description="Helical" evidence="1">
    <location>
        <begin position="947"/>
        <end position="970"/>
    </location>
</feature>
<dbReference type="InterPro" id="IPR009061">
    <property type="entry name" value="DNA-bd_dom_put_sf"/>
</dbReference>
<feature type="transmembrane region" description="Helical" evidence="1">
    <location>
        <begin position="625"/>
        <end position="645"/>
    </location>
</feature>